<keyword evidence="8" id="KW-0325">Glycoprotein</keyword>
<dbReference type="InterPro" id="IPR012334">
    <property type="entry name" value="Pectin_lyas_fold"/>
</dbReference>
<keyword evidence="6 11" id="KW-0378">Hydrolase</keyword>
<evidence type="ECO:0000256" key="3">
    <source>
        <dbReference type="ARBA" id="ARBA00022525"/>
    </source>
</evidence>
<evidence type="ECO:0000256" key="6">
    <source>
        <dbReference type="ARBA" id="ARBA00022801"/>
    </source>
</evidence>
<dbReference type="GO" id="GO:0045490">
    <property type="term" value="P:pectin catabolic process"/>
    <property type="evidence" value="ECO:0007669"/>
    <property type="project" value="UniProtKB-ARBA"/>
</dbReference>
<dbReference type="GO" id="GO:0071555">
    <property type="term" value="P:cell wall organization"/>
    <property type="evidence" value="ECO:0007669"/>
    <property type="project" value="UniProtKB-KW"/>
</dbReference>
<comment type="similarity">
    <text evidence="2 11">Belongs to the glycosyl hydrolase 28 family.</text>
</comment>
<dbReference type="InterPro" id="IPR006626">
    <property type="entry name" value="PbH1"/>
</dbReference>
<evidence type="ECO:0000256" key="7">
    <source>
        <dbReference type="ARBA" id="ARBA00023157"/>
    </source>
</evidence>
<evidence type="ECO:0000256" key="2">
    <source>
        <dbReference type="ARBA" id="ARBA00008834"/>
    </source>
</evidence>
<dbReference type="STRING" id="13706.A0A1X2HQQ6"/>
<keyword evidence="5" id="KW-0677">Repeat</keyword>
<keyword evidence="3" id="KW-0964">Secreted</keyword>
<dbReference type="EMBL" id="MCGN01000002">
    <property type="protein sequence ID" value="ORZ01671.1"/>
    <property type="molecule type" value="Genomic_DNA"/>
</dbReference>
<proteinExistence type="inferred from homology"/>
<evidence type="ECO:0000256" key="1">
    <source>
        <dbReference type="ARBA" id="ARBA00004613"/>
    </source>
</evidence>
<dbReference type="Pfam" id="PF00295">
    <property type="entry name" value="Glyco_hydro_28"/>
    <property type="match status" value="1"/>
</dbReference>
<evidence type="ECO:0000256" key="5">
    <source>
        <dbReference type="ARBA" id="ARBA00022737"/>
    </source>
</evidence>
<evidence type="ECO:0000256" key="8">
    <source>
        <dbReference type="ARBA" id="ARBA00023180"/>
    </source>
</evidence>
<dbReference type="GO" id="GO:0004650">
    <property type="term" value="F:polygalacturonase activity"/>
    <property type="evidence" value="ECO:0007669"/>
    <property type="project" value="InterPro"/>
</dbReference>
<comment type="caution">
    <text evidence="13">The sequence shown here is derived from an EMBL/GenBank/DDBJ whole genome shotgun (WGS) entry which is preliminary data.</text>
</comment>
<dbReference type="InterPro" id="IPR011050">
    <property type="entry name" value="Pectin_lyase_fold/virulence"/>
</dbReference>
<evidence type="ECO:0000256" key="10">
    <source>
        <dbReference type="ARBA" id="ARBA00023316"/>
    </source>
</evidence>
<feature type="signal peptide" evidence="12">
    <location>
        <begin position="1"/>
        <end position="20"/>
    </location>
</feature>
<evidence type="ECO:0000256" key="4">
    <source>
        <dbReference type="ARBA" id="ARBA00022729"/>
    </source>
</evidence>
<evidence type="ECO:0000313" key="13">
    <source>
        <dbReference type="EMBL" id="ORZ01671.1"/>
    </source>
</evidence>
<evidence type="ECO:0000313" key="14">
    <source>
        <dbReference type="Proteomes" id="UP000242180"/>
    </source>
</evidence>
<dbReference type="AlphaFoldDB" id="A0A1X2HQQ6"/>
<protein>
    <submittedName>
        <fullName evidence="13">Pectin lyase fold/virulence factor</fullName>
    </submittedName>
</protein>
<evidence type="ECO:0000256" key="11">
    <source>
        <dbReference type="RuleBase" id="RU361169"/>
    </source>
</evidence>
<keyword evidence="9 11" id="KW-0326">Glycosidase</keyword>
<dbReference type="SUPFAM" id="SSF51126">
    <property type="entry name" value="Pectin lyase-like"/>
    <property type="match status" value="1"/>
</dbReference>
<dbReference type="InParanoid" id="A0A1X2HQQ6"/>
<dbReference type="InterPro" id="IPR000743">
    <property type="entry name" value="Glyco_hydro_28"/>
</dbReference>
<reference evidence="13 14" key="1">
    <citation type="submission" date="2016-07" db="EMBL/GenBank/DDBJ databases">
        <title>Pervasive Adenine N6-methylation of Active Genes in Fungi.</title>
        <authorList>
            <consortium name="DOE Joint Genome Institute"/>
            <person name="Mondo S.J."/>
            <person name="Dannebaum R.O."/>
            <person name="Kuo R.C."/>
            <person name="Labutti K."/>
            <person name="Haridas S."/>
            <person name="Kuo A."/>
            <person name="Salamov A."/>
            <person name="Ahrendt S.R."/>
            <person name="Lipzen A."/>
            <person name="Sullivan W."/>
            <person name="Andreopoulos W.B."/>
            <person name="Clum A."/>
            <person name="Lindquist E."/>
            <person name="Daum C."/>
            <person name="Ramamoorthy G.K."/>
            <person name="Gryganskyi A."/>
            <person name="Culley D."/>
            <person name="Magnuson J.K."/>
            <person name="James T.Y."/>
            <person name="O'Malley M.A."/>
            <person name="Stajich J.E."/>
            <person name="Spatafora J.W."/>
            <person name="Visel A."/>
            <person name="Grigoriev I.V."/>
        </authorList>
    </citation>
    <scope>NUCLEOTIDE SEQUENCE [LARGE SCALE GENOMIC DNA]</scope>
    <source>
        <strain evidence="13 14">NRRL 2496</strain>
    </source>
</reference>
<organism evidence="13 14">
    <name type="scientific">Syncephalastrum racemosum</name>
    <name type="common">Filamentous fungus</name>
    <dbReference type="NCBI Taxonomy" id="13706"/>
    <lineage>
        <taxon>Eukaryota</taxon>
        <taxon>Fungi</taxon>
        <taxon>Fungi incertae sedis</taxon>
        <taxon>Mucoromycota</taxon>
        <taxon>Mucoromycotina</taxon>
        <taxon>Mucoromycetes</taxon>
        <taxon>Mucorales</taxon>
        <taxon>Syncephalastraceae</taxon>
        <taxon>Syncephalastrum</taxon>
    </lineage>
</organism>
<dbReference type="SMART" id="SM00710">
    <property type="entry name" value="PbH1"/>
    <property type="match status" value="6"/>
</dbReference>
<keyword evidence="7" id="KW-1015">Disulfide bond</keyword>
<evidence type="ECO:0000256" key="12">
    <source>
        <dbReference type="SAM" id="SignalP"/>
    </source>
</evidence>
<gene>
    <name evidence="13" type="ORF">BCR43DRAFT_433549</name>
</gene>
<dbReference type="Proteomes" id="UP000242180">
    <property type="component" value="Unassembled WGS sequence"/>
</dbReference>
<dbReference type="GO" id="GO:0005576">
    <property type="term" value="C:extracellular region"/>
    <property type="evidence" value="ECO:0007669"/>
    <property type="project" value="UniProtKB-SubCell"/>
</dbReference>
<dbReference type="OrthoDB" id="187139at2759"/>
<keyword evidence="14" id="KW-1185">Reference proteome</keyword>
<dbReference type="PANTHER" id="PTHR31736">
    <property type="match status" value="1"/>
</dbReference>
<name>A0A1X2HQQ6_SYNRA</name>
<dbReference type="OMA" id="NGRGWGW"/>
<dbReference type="PANTHER" id="PTHR31736:SF19">
    <property type="entry name" value="PECTIN LYASE SUPERFAMILY PROTEIN-RELATED"/>
    <property type="match status" value="1"/>
</dbReference>
<keyword evidence="4 12" id="KW-0732">Signal</keyword>
<comment type="subcellular location">
    <subcellularLocation>
        <location evidence="1">Secreted</location>
    </subcellularLocation>
</comment>
<sequence>MQLITKSILALLAYASVAQAATCTVASTGGGDDTPNIVAAFNNCNNGGTVSFAKGTTYNMKSVVYLTGMKDVTVSFQGTVNLPTYDTKFEDEKAFFYIAGDNIQWTGSGTFNGNGQGWYDAVNRNAPPLFKPKATNSRFAGFSIKQAPRSHFSVNGCNNVVFESIKINTVSSDAEKDAHNTDAFDVSSSQNIIIKSSTIVNGDDCIAVNGGVKNLTVTGLDCTGSHGFSVGSLGKNGASETETVSDLKFISNACHNCQNGVRIKTWPGGKGSVTGITYDDINLDNVDNPIIITTHYCDNQKMEYCNGNDASSLSISDVTINNVYGSASAKSYPILSVNCSTETPCKDFSITNINVKPSSKTTKNVCVNLEGSNDISYCK</sequence>
<keyword evidence="10" id="KW-0961">Cell wall biogenesis/degradation</keyword>
<keyword evidence="13" id="KW-0456">Lyase</keyword>
<accession>A0A1X2HQQ6</accession>
<feature type="chain" id="PRO_5010884788" evidence="12">
    <location>
        <begin position="21"/>
        <end position="379"/>
    </location>
</feature>
<evidence type="ECO:0000256" key="9">
    <source>
        <dbReference type="ARBA" id="ARBA00023295"/>
    </source>
</evidence>
<dbReference type="GO" id="GO:0046576">
    <property type="term" value="F:rhamnogalacturonan alpha-L-rhamnopyranosyl-(1-&gt;4)-alpha-D-galactopyranosyluronide lyase activity"/>
    <property type="evidence" value="ECO:0007669"/>
    <property type="project" value="UniProtKB-ARBA"/>
</dbReference>
<dbReference type="Gene3D" id="2.160.20.10">
    <property type="entry name" value="Single-stranded right-handed beta-helix, Pectin lyase-like"/>
    <property type="match status" value="1"/>
</dbReference>